<feature type="domain" description="FtsK" evidence="4">
    <location>
        <begin position="50"/>
        <end position="244"/>
    </location>
</feature>
<evidence type="ECO:0000256" key="2">
    <source>
        <dbReference type="ARBA" id="ARBA00022840"/>
    </source>
</evidence>
<evidence type="ECO:0000313" key="5">
    <source>
        <dbReference type="EMBL" id="SES16260.1"/>
    </source>
</evidence>
<name>A0A1H9V363_9FIRM</name>
<dbReference type="InterPro" id="IPR050206">
    <property type="entry name" value="FtsK/SpoIIIE/SftA"/>
</dbReference>
<dbReference type="Proteomes" id="UP000182471">
    <property type="component" value="Unassembled WGS sequence"/>
</dbReference>
<dbReference type="GO" id="GO:0003677">
    <property type="term" value="F:DNA binding"/>
    <property type="evidence" value="ECO:0007669"/>
    <property type="project" value="InterPro"/>
</dbReference>
<dbReference type="InterPro" id="IPR027417">
    <property type="entry name" value="P-loop_NTPase"/>
</dbReference>
<dbReference type="Pfam" id="PF01580">
    <property type="entry name" value="FtsK_SpoIIIE"/>
    <property type="match status" value="1"/>
</dbReference>
<evidence type="ECO:0000259" key="4">
    <source>
        <dbReference type="PROSITE" id="PS50901"/>
    </source>
</evidence>
<keyword evidence="6" id="KW-1185">Reference proteome</keyword>
<gene>
    <name evidence="5" type="ORF">SAMN02910429_02374</name>
</gene>
<reference evidence="6" key="1">
    <citation type="submission" date="2016-10" db="EMBL/GenBank/DDBJ databases">
        <authorList>
            <person name="Varghese N."/>
            <person name="Submissions S."/>
        </authorList>
    </citation>
    <scope>NUCLEOTIDE SEQUENCE [LARGE SCALE GENOMIC DNA]</scope>
    <source>
        <strain evidence="6">S1b</strain>
    </source>
</reference>
<feature type="binding site" evidence="3">
    <location>
        <begin position="70"/>
        <end position="77"/>
    </location>
    <ligand>
        <name>ATP</name>
        <dbReference type="ChEBI" id="CHEBI:30616"/>
    </ligand>
</feature>
<evidence type="ECO:0000313" key="6">
    <source>
        <dbReference type="Proteomes" id="UP000182471"/>
    </source>
</evidence>
<dbReference type="SUPFAM" id="SSF52540">
    <property type="entry name" value="P-loop containing nucleoside triphosphate hydrolases"/>
    <property type="match status" value="1"/>
</dbReference>
<dbReference type="PANTHER" id="PTHR22683:SF1">
    <property type="entry name" value="TYPE VII SECRETION SYSTEM PROTEIN ESSC"/>
    <property type="match status" value="1"/>
</dbReference>
<dbReference type="Gene3D" id="3.40.50.300">
    <property type="entry name" value="P-loop containing nucleotide triphosphate hydrolases"/>
    <property type="match status" value="1"/>
</dbReference>
<dbReference type="InterPro" id="IPR002543">
    <property type="entry name" value="FtsK_dom"/>
</dbReference>
<dbReference type="PANTHER" id="PTHR22683">
    <property type="entry name" value="SPORULATION PROTEIN RELATED"/>
    <property type="match status" value="1"/>
</dbReference>
<dbReference type="RefSeq" id="WP_278320631.1">
    <property type="nucleotide sequence ID" value="NZ_FOGW01000066.1"/>
</dbReference>
<dbReference type="GO" id="GO:0005524">
    <property type="term" value="F:ATP binding"/>
    <property type="evidence" value="ECO:0007669"/>
    <property type="project" value="UniProtKB-UniRule"/>
</dbReference>
<protein>
    <submittedName>
        <fullName evidence="5">Type VII secretion protein EssC, C-terminal domain-containing protein</fullName>
    </submittedName>
</protein>
<keyword evidence="1 3" id="KW-0547">Nucleotide-binding</keyword>
<proteinExistence type="predicted"/>
<dbReference type="CDD" id="cd01127">
    <property type="entry name" value="TrwB_TraG_TraD_VirD4"/>
    <property type="match status" value="1"/>
</dbReference>
<feature type="non-terminal residue" evidence="5">
    <location>
        <position position="1"/>
    </location>
</feature>
<accession>A0A1H9V363</accession>
<organism evidence="5 6">
    <name type="scientific">Lachnobacterium bovis</name>
    <dbReference type="NCBI Taxonomy" id="140626"/>
    <lineage>
        <taxon>Bacteria</taxon>
        <taxon>Bacillati</taxon>
        <taxon>Bacillota</taxon>
        <taxon>Clostridia</taxon>
        <taxon>Lachnospirales</taxon>
        <taxon>Lachnospiraceae</taxon>
        <taxon>Lachnobacterium</taxon>
    </lineage>
</organism>
<evidence type="ECO:0000256" key="1">
    <source>
        <dbReference type="ARBA" id="ARBA00022741"/>
    </source>
</evidence>
<sequence length="341" mass="37980">EGISSRIPESVTFFDMYKVKKPQDFDSRNRWSQNQSHKTLAVPLGLRAEDDIVSLNLHEKAHGPHGLVAGTTGSGKSEIVQSYILSLALNFHPYEVGFLLIDYKGGGMANLFKNLPHLLGTITNLDKAESMRAMASIHSELLRRQQIFSECGVNHINGYNKLFKEGKVKEPLPHLFMISDEFAELKSEQPDFMAELVSTARIGRSLGIHLILATQKPSGVVDDQIWSNSRFKLCLKVADTNDSKEMLKTPDAASITQAGRAYLQVGNNEIYELFQSAWSGAKYDPNIDANEEKSQKEDNRVYLINEKGQGELINKDLSSTGSDDENKTVITQLDATVNYLS</sequence>
<dbReference type="PROSITE" id="PS50901">
    <property type="entry name" value="FTSK"/>
    <property type="match status" value="1"/>
</dbReference>
<dbReference type="AlphaFoldDB" id="A0A1H9V363"/>
<keyword evidence="2 3" id="KW-0067">ATP-binding</keyword>
<dbReference type="EMBL" id="FOGW01000066">
    <property type="protein sequence ID" value="SES16260.1"/>
    <property type="molecule type" value="Genomic_DNA"/>
</dbReference>
<evidence type="ECO:0000256" key="3">
    <source>
        <dbReference type="PROSITE-ProRule" id="PRU00289"/>
    </source>
</evidence>
<feature type="non-terminal residue" evidence="5">
    <location>
        <position position="341"/>
    </location>
</feature>